<keyword evidence="2" id="KW-1185">Reference proteome</keyword>
<evidence type="ECO:0000313" key="1">
    <source>
        <dbReference type="EMBL" id="KAH7922999.1"/>
    </source>
</evidence>
<sequence>MSIPLQPQKIKVDFDPNQREFDTEDRVAFLESIRPWLEEHGYFLYRNAYELFGETLESAVYSYPQFDYDGETQLPHSFFGGDPVVTNSYAQHKLPSPTPSRVVFAQDSQHRHVALKLVKDGSVEYNIYRHLTQEPSIYSSYPEEFGCIIPALDFLELEGYWFVVMPRWGHSVMMPWFDSVREVLQFMHCCLKGLSLLHQHLIAHRDIKPGNMLVSHFADRTYYDRHNELRPSLRRRGMLTYALCDFSISVMFPPTSAPGERRLPASESFITGCSFAYDTAQGELDYDPFAFDVCALGMFFCEYFQHLTTTVPMLALFLDYMIMRDIARRFTAVEALRFFEHNVLPSVTPAQFSARPATPVRSLRPERYDRWVGLDPPFVRTWAKYRLPRLEWSTTLLRWICEFDAGYAIVRWVRKMARIMSSVLSQHGRPASLALEERNVDDEMNG</sequence>
<name>A0ACB8BCJ6_9AGAM</name>
<proteinExistence type="predicted"/>
<evidence type="ECO:0000313" key="2">
    <source>
        <dbReference type="Proteomes" id="UP000790709"/>
    </source>
</evidence>
<reference evidence="1" key="1">
    <citation type="journal article" date="2021" name="New Phytol.">
        <title>Evolutionary innovations through gain and loss of genes in the ectomycorrhizal Boletales.</title>
        <authorList>
            <person name="Wu G."/>
            <person name="Miyauchi S."/>
            <person name="Morin E."/>
            <person name="Kuo A."/>
            <person name="Drula E."/>
            <person name="Varga T."/>
            <person name="Kohler A."/>
            <person name="Feng B."/>
            <person name="Cao Y."/>
            <person name="Lipzen A."/>
            <person name="Daum C."/>
            <person name="Hundley H."/>
            <person name="Pangilinan J."/>
            <person name="Johnson J."/>
            <person name="Barry K."/>
            <person name="LaButti K."/>
            <person name="Ng V."/>
            <person name="Ahrendt S."/>
            <person name="Min B."/>
            <person name="Choi I.G."/>
            <person name="Park H."/>
            <person name="Plett J.M."/>
            <person name="Magnuson J."/>
            <person name="Spatafora J.W."/>
            <person name="Nagy L.G."/>
            <person name="Henrissat B."/>
            <person name="Grigoriev I.V."/>
            <person name="Yang Z.L."/>
            <person name="Xu J."/>
            <person name="Martin F.M."/>
        </authorList>
    </citation>
    <scope>NUCLEOTIDE SEQUENCE</scope>
    <source>
        <strain evidence="1">KUC20120723A-06</strain>
    </source>
</reference>
<comment type="caution">
    <text evidence="1">The sequence shown here is derived from an EMBL/GenBank/DDBJ whole genome shotgun (WGS) entry which is preliminary data.</text>
</comment>
<organism evidence="1 2">
    <name type="scientific">Leucogyrophana mollusca</name>
    <dbReference type="NCBI Taxonomy" id="85980"/>
    <lineage>
        <taxon>Eukaryota</taxon>
        <taxon>Fungi</taxon>
        <taxon>Dikarya</taxon>
        <taxon>Basidiomycota</taxon>
        <taxon>Agaricomycotina</taxon>
        <taxon>Agaricomycetes</taxon>
        <taxon>Agaricomycetidae</taxon>
        <taxon>Boletales</taxon>
        <taxon>Boletales incertae sedis</taxon>
        <taxon>Leucogyrophana</taxon>
    </lineage>
</organism>
<dbReference type="EMBL" id="MU266465">
    <property type="protein sequence ID" value="KAH7922999.1"/>
    <property type="molecule type" value="Genomic_DNA"/>
</dbReference>
<protein>
    <submittedName>
        <fullName evidence="1">Kinase-like protein</fullName>
    </submittedName>
</protein>
<gene>
    <name evidence="1" type="ORF">BV22DRAFT_1196991</name>
</gene>
<accession>A0ACB8BCJ6</accession>
<dbReference type="Proteomes" id="UP000790709">
    <property type="component" value="Unassembled WGS sequence"/>
</dbReference>